<evidence type="ECO:0000256" key="4">
    <source>
        <dbReference type="ARBA" id="ARBA00022452"/>
    </source>
</evidence>
<dbReference type="InterPro" id="IPR000531">
    <property type="entry name" value="Beta-barrel_TonB"/>
</dbReference>
<dbReference type="Pfam" id="PF00593">
    <property type="entry name" value="TonB_dep_Rec_b-barrel"/>
    <property type="match status" value="1"/>
</dbReference>
<dbReference type="NCBIfam" id="TIGR01783">
    <property type="entry name" value="TonB-siderophor"/>
    <property type="match status" value="1"/>
</dbReference>
<evidence type="ECO:0000259" key="17">
    <source>
        <dbReference type="SMART" id="SM00965"/>
    </source>
</evidence>
<dbReference type="GO" id="GO:0015344">
    <property type="term" value="F:siderophore uptake transmembrane transporter activity"/>
    <property type="evidence" value="ECO:0007669"/>
    <property type="project" value="TreeGrafter"/>
</dbReference>
<dbReference type="GO" id="GO:0015891">
    <property type="term" value="P:siderophore transport"/>
    <property type="evidence" value="ECO:0007669"/>
    <property type="project" value="InterPro"/>
</dbReference>
<keyword evidence="10 15" id="KW-0798">TonB box</keyword>
<keyword evidence="13 14" id="KW-0998">Cell outer membrane</keyword>
<dbReference type="FunFam" id="2.170.130.10:FF:000010">
    <property type="entry name" value="Ferripyoverdine receptor"/>
    <property type="match status" value="1"/>
</dbReference>
<keyword evidence="7 16" id="KW-0732">Signal</keyword>
<dbReference type="GO" id="GO:0009279">
    <property type="term" value="C:cell outer membrane"/>
    <property type="evidence" value="ECO:0007669"/>
    <property type="project" value="UniProtKB-SubCell"/>
</dbReference>
<dbReference type="PANTHER" id="PTHR32552">
    <property type="entry name" value="FERRICHROME IRON RECEPTOR-RELATED"/>
    <property type="match status" value="1"/>
</dbReference>
<keyword evidence="3 14" id="KW-0813">Transport</keyword>
<keyword evidence="5" id="KW-0410">Iron transport</keyword>
<dbReference type="SMART" id="SM00965">
    <property type="entry name" value="STN"/>
    <property type="match status" value="1"/>
</dbReference>
<dbReference type="Pfam" id="PF07660">
    <property type="entry name" value="STN"/>
    <property type="match status" value="1"/>
</dbReference>
<evidence type="ECO:0000256" key="8">
    <source>
        <dbReference type="ARBA" id="ARBA00023004"/>
    </source>
</evidence>
<evidence type="ECO:0000313" key="18">
    <source>
        <dbReference type="EMBL" id="CAB3825944.1"/>
    </source>
</evidence>
<comment type="subcellular location">
    <subcellularLocation>
        <location evidence="1 14">Cell outer membrane</location>
        <topology evidence="1 14">Multi-pass membrane protein</topology>
    </subcellularLocation>
</comment>
<protein>
    <submittedName>
        <fullName evidence="18">Ferric-pseudobactin BN7/BN8 receptor</fullName>
    </submittedName>
</protein>
<dbReference type="AlphaFoldDB" id="A0A6S7C0K2"/>
<feature type="domain" description="Secretin/TonB short N-terminal" evidence="17">
    <location>
        <begin position="76"/>
        <end position="127"/>
    </location>
</feature>
<evidence type="ECO:0000256" key="1">
    <source>
        <dbReference type="ARBA" id="ARBA00004571"/>
    </source>
</evidence>
<keyword evidence="9" id="KW-0406">Ion transport</keyword>
<evidence type="ECO:0000256" key="9">
    <source>
        <dbReference type="ARBA" id="ARBA00023065"/>
    </source>
</evidence>
<accession>A0A6S7C0K2</accession>
<dbReference type="PANTHER" id="PTHR32552:SF74">
    <property type="entry name" value="HYDROXAMATE SIDEROPHORE RECEPTOR FHUE"/>
    <property type="match status" value="1"/>
</dbReference>
<evidence type="ECO:0000256" key="16">
    <source>
        <dbReference type="SAM" id="SignalP"/>
    </source>
</evidence>
<dbReference type="InterPro" id="IPR012910">
    <property type="entry name" value="Plug_dom"/>
</dbReference>
<dbReference type="Gene3D" id="2.40.170.20">
    <property type="entry name" value="TonB-dependent receptor, beta-barrel domain"/>
    <property type="match status" value="1"/>
</dbReference>
<dbReference type="InterPro" id="IPR036942">
    <property type="entry name" value="Beta-barrel_TonB_sf"/>
</dbReference>
<name>A0A6S7C0K2_9BURK</name>
<evidence type="ECO:0000256" key="3">
    <source>
        <dbReference type="ARBA" id="ARBA00022448"/>
    </source>
</evidence>
<evidence type="ECO:0000313" key="19">
    <source>
        <dbReference type="Proteomes" id="UP000494105"/>
    </source>
</evidence>
<keyword evidence="4 14" id="KW-1134">Transmembrane beta strand</keyword>
<feature type="chain" id="PRO_5029011963" evidence="16">
    <location>
        <begin position="45"/>
        <end position="823"/>
    </location>
</feature>
<dbReference type="InterPro" id="IPR011662">
    <property type="entry name" value="Secretin/TonB_short_N"/>
</dbReference>
<dbReference type="InterPro" id="IPR039426">
    <property type="entry name" value="TonB-dep_rcpt-like"/>
</dbReference>
<evidence type="ECO:0000256" key="2">
    <source>
        <dbReference type="ARBA" id="ARBA00009810"/>
    </source>
</evidence>
<comment type="similarity">
    <text evidence="2 14 15">Belongs to the TonB-dependent receptor family.</text>
</comment>
<evidence type="ECO:0000256" key="15">
    <source>
        <dbReference type="RuleBase" id="RU003357"/>
    </source>
</evidence>
<dbReference type="Gene3D" id="2.170.130.10">
    <property type="entry name" value="TonB-dependent receptor, plug domain"/>
    <property type="match status" value="1"/>
</dbReference>
<gene>
    <name evidence="18" type="primary">pupB_2</name>
    <name evidence="18" type="ORF">LMG1861_00506</name>
</gene>
<keyword evidence="8" id="KW-0408">Iron</keyword>
<dbReference type="GO" id="GO:0038023">
    <property type="term" value="F:signaling receptor activity"/>
    <property type="evidence" value="ECO:0007669"/>
    <property type="project" value="InterPro"/>
</dbReference>
<evidence type="ECO:0000256" key="5">
    <source>
        <dbReference type="ARBA" id="ARBA00022496"/>
    </source>
</evidence>
<sequence length="823" mass="89295">MIHGNLDPMPFSLPAHRHPATLAPVACAVFAALTALAFAPPAWAQTPDTAAATRRYDVPAGPLGLALSRYAAQAGVVLSFDAALTQDKQSAGLQGEYGIASGLAAMLAGTGLEAVSQGGNNYGLRRAATQTLAPVEVLGSREPAPSEGTDSYTVGLSTTATKLPMTLRETPQSVSVMTRQRLSDQGLNTLEDAIANAPGLTFKKKGSADDNEKGLYARGMEITNMQVDGVPTHKDFNALGLDTALYDRIEVVRGSTGLLNGAGNPAASINLVRKRPTPEFQASVGAAVGSWDYRRTEFDLGSPLDEAGKLRGRVVGAWQEGGSFIDRVKQDSQLLYGVIEADLGERTLLTVGGEYQRKHCTACSYFGFPAVYADGSKTDFRQSFNSATDWSRQTRTRYNVFATLDHEFAPLWKGSLTVSRTGDDNDRTYGWFSSNGWADPTTGRGASVWVAKWPIPKTQNAVDASLSGAFNAFGRQHDVVIGASASRTRGDYDMYPLWTAPGYDAKIPDIRGWNGDMPEPDWQTTGKRDYTEKQSSIYGALRLRPTDALSLVLGSRVTWWDQQASYQYNDGSSYPDNMREQGVYTPYAGLVYDLTPTLSAYASYTSIFQPQQAQNASGGVLEPIKGNTYEIGLKSTWLDGRLNGSVALFRTRQDNYAMIDGDKLAPNGDNAYVAADGAVLRGVEAELSGELTPGWQMQLSYAYVDRRLPQGFITQVGLPRHIAKLYTTYRLPGDLSALTVGGGLRWESASNYSSRGPGGQQAEASQSGYALVDLMARYQFTRRWSATLNLNNVFDKKYYASTNVYSNYYGAPFSAMLGVNYRY</sequence>
<dbReference type="SUPFAM" id="SSF56935">
    <property type="entry name" value="Porins"/>
    <property type="match status" value="1"/>
</dbReference>
<keyword evidence="6 14" id="KW-0812">Transmembrane</keyword>
<dbReference type="InterPro" id="IPR010105">
    <property type="entry name" value="TonB_sidphr_rcpt"/>
</dbReference>
<reference evidence="18 19" key="1">
    <citation type="submission" date="2020-04" db="EMBL/GenBank/DDBJ databases">
        <authorList>
            <person name="De Canck E."/>
        </authorList>
    </citation>
    <scope>NUCLEOTIDE SEQUENCE [LARGE SCALE GENOMIC DNA]</scope>
    <source>
        <strain evidence="18 19">LMG 1861</strain>
    </source>
</reference>
<organism evidence="18 19">
    <name type="scientific">Achromobacter piechaudii</name>
    <dbReference type="NCBI Taxonomy" id="72556"/>
    <lineage>
        <taxon>Bacteria</taxon>
        <taxon>Pseudomonadati</taxon>
        <taxon>Pseudomonadota</taxon>
        <taxon>Betaproteobacteria</taxon>
        <taxon>Burkholderiales</taxon>
        <taxon>Alcaligenaceae</taxon>
        <taxon>Achromobacter</taxon>
    </lineage>
</organism>
<evidence type="ECO:0000256" key="6">
    <source>
        <dbReference type="ARBA" id="ARBA00022692"/>
    </source>
</evidence>
<evidence type="ECO:0000256" key="11">
    <source>
        <dbReference type="ARBA" id="ARBA00023136"/>
    </source>
</evidence>
<keyword evidence="11 14" id="KW-0472">Membrane</keyword>
<dbReference type="InterPro" id="IPR037066">
    <property type="entry name" value="Plug_dom_sf"/>
</dbReference>
<dbReference type="Pfam" id="PF07715">
    <property type="entry name" value="Plug"/>
    <property type="match status" value="1"/>
</dbReference>
<keyword evidence="12 18" id="KW-0675">Receptor</keyword>
<evidence type="ECO:0000256" key="7">
    <source>
        <dbReference type="ARBA" id="ARBA00022729"/>
    </source>
</evidence>
<proteinExistence type="inferred from homology"/>
<feature type="signal peptide" evidence="16">
    <location>
        <begin position="1"/>
        <end position="44"/>
    </location>
</feature>
<dbReference type="CDD" id="cd01347">
    <property type="entry name" value="ligand_gated_channel"/>
    <property type="match status" value="1"/>
</dbReference>
<evidence type="ECO:0000256" key="14">
    <source>
        <dbReference type="PROSITE-ProRule" id="PRU01360"/>
    </source>
</evidence>
<dbReference type="PROSITE" id="PS52016">
    <property type="entry name" value="TONB_DEPENDENT_REC_3"/>
    <property type="match status" value="1"/>
</dbReference>
<evidence type="ECO:0000256" key="10">
    <source>
        <dbReference type="ARBA" id="ARBA00023077"/>
    </source>
</evidence>
<evidence type="ECO:0000256" key="13">
    <source>
        <dbReference type="ARBA" id="ARBA00023237"/>
    </source>
</evidence>
<dbReference type="EMBL" id="CADILD010000001">
    <property type="protein sequence ID" value="CAB3825944.1"/>
    <property type="molecule type" value="Genomic_DNA"/>
</dbReference>
<dbReference type="Gene3D" id="3.55.50.30">
    <property type="match status" value="1"/>
</dbReference>
<dbReference type="Proteomes" id="UP000494105">
    <property type="component" value="Unassembled WGS sequence"/>
</dbReference>
<evidence type="ECO:0000256" key="12">
    <source>
        <dbReference type="ARBA" id="ARBA00023170"/>
    </source>
</evidence>